<dbReference type="CDD" id="cd09078">
    <property type="entry name" value="nSMase"/>
    <property type="match status" value="1"/>
</dbReference>
<dbReference type="EC" id="3.1.4.12" evidence="2"/>
<accession>A0A8K1FDB4</accession>
<dbReference type="Proteomes" id="UP000794436">
    <property type="component" value="Unassembled WGS sequence"/>
</dbReference>
<dbReference type="AlphaFoldDB" id="A0A8K1FDB4"/>
<dbReference type="InterPro" id="IPR038772">
    <property type="entry name" value="Sph/SMPD2-like"/>
</dbReference>
<evidence type="ECO:0000256" key="2">
    <source>
        <dbReference type="ARBA" id="ARBA00012369"/>
    </source>
</evidence>
<dbReference type="EMBL" id="SPLM01000109">
    <property type="protein sequence ID" value="TMW59250.1"/>
    <property type="molecule type" value="Genomic_DNA"/>
</dbReference>
<name>A0A8K1FDB4_PYTOL</name>
<gene>
    <name evidence="6" type="ORF">Poli38472_004319</name>
</gene>
<evidence type="ECO:0000256" key="1">
    <source>
        <dbReference type="ARBA" id="ARBA00006335"/>
    </source>
</evidence>
<sequence length="470" mass="52699">MEVTPEGGAPKMRRLAVFTLVLAVCGCIALLSLRRVTPNTSVDVMSFQVLQYNVFGRPHEVSKDGQTERLTRIPESLLALSADIDVVTFAEADIQSERESMLTQFREHGFRYSTSILHDPDPFASLLNGGVLIVSKWPIVREAQHVYRRACHYSDCLAAKGVKYARLVKTVHNVSKVFNVFATHMQAWSTPDGRADRIKQAQQMRDFVDAIEIPHHEPLIFAGDFNVDNHTFKDEVQHLVDLLKAQTPFQVGEQSFTSDPRSNLLVGRDGAANSYKCSAQYVESWGPEVNGTYHPTALTRLKCGAPPFKRGGAVPVFIHSDSMCYCPCCPKEWLDYVLYAQAPYQQPSKTPTLEARVNQVKPFVVDWTAPKSSNQKMELIDLSDHYPVIGSFEFAVDRSPGKDNDPSNVHLDGCSNDDDCRFYGFRCYCSGPNCYYNGTRMSGWDLDSHHPVNRQCLLQKSAMQCLCGPN</sequence>
<keyword evidence="4" id="KW-0378">Hydrolase</keyword>
<dbReference type="PANTHER" id="PTHR16320:SF23">
    <property type="entry name" value="SPHINGOMYELINASE C 1"/>
    <property type="match status" value="1"/>
</dbReference>
<feature type="domain" description="Endonuclease/exonuclease/phosphatase" evidence="5">
    <location>
        <begin position="50"/>
        <end position="228"/>
    </location>
</feature>
<evidence type="ECO:0000313" key="6">
    <source>
        <dbReference type="EMBL" id="TMW59250.1"/>
    </source>
</evidence>
<dbReference type="GO" id="GO:0004767">
    <property type="term" value="F:sphingomyelin phosphodiesterase activity"/>
    <property type="evidence" value="ECO:0007669"/>
    <property type="project" value="UniProtKB-EC"/>
</dbReference>
<evidence type="ECO:0000259" key="5">
    <source>
        <dbReference type="Pfam" id="PF03372"/>
    </source>
</evidence>
<reference evidence="6" key="1">
    <citation type="submission" date="2019-03" db="EMBL/GenBank/DDBJ databases">
        <title>Long read genome sequence of the mycoparasitic Pythium oligandrum ATCC 38472 isolated from sugarbeet rhizosphere.</title>
        <authorList>
            <person name="Gaulin E."/>
        </authorList>
    </citation>
    <scope>NUCLEOTIDE SEQUENCE</scope>
    <source>
        <strain evidence="6">ATCC 38472_TT</strain>
    </source>
</reference>
<dbReference type="Pfam" id="PF03372">
    <property type="entry name" value="Exo_endo_phos"/>
    <property type="match status" value="1"/>
</dbReference>
<dbReference type="Gene3D" id="3.60.10.10">
    <property type="entry name" value="Endonuclease/exonuclease/phosphatase"/>
    <property type="match status" value="1"/>
</dbReference>
<organism evidence="6 7">
    <name type="scientific">Pythium oligandrum</name>
    <name type="common">Mycoparasitic fungus</name>
    <dbReference type="NCBI Taxonomy" id="41045"/>
    <lineage>
        <taxon>Eukaryota</taxon>
        <taxon>Sar</taxon>
        <taxon>Stramenopiles</taxon>
        <taxon>Oomycota</taxon>
        <taxon>Peronosporomycetes</taxon>
        <taxon>Pythiales</taxon>
        <taxon>Pythiaceae</taxon>
        <taxon>Pythium</taxon>
    </lineage>
</organism>
<dbReference type="InterPro" id="IPR017766">
    <property type="entry name" value="Sphingomyelinase/PLipase_C"/>
</dbReference>
<dbReference type="InterPro" id="IPR036691">
    <property type="entry name" value="Endo/exonu/phosph_ase_sf"/>
</dbReference>
<dbReference type="SUPFAM" id="SSF56219">
    <property type="entry name" value="DNase I-like"/>
    <property type="match status" value="1"/>
</dbReference>
<dbReference type="GO" id="GO:0005576">
    <property type="term" value="C:extracellular region"/>
    <property type="evidence" value="ECO:0007669"/>
    <property type="project" value="InterPro"/>
</dbReference>
<evidence type="ECO:0000256" key="3">
    <source>
        <dbReference type="ARBA" id="ARBA00022729"/>
    </source>
</evidence>
<dbReference type="InterPro" id="IPR005135">
    <property type="entry name" value="Endo/exonuclease/phosphatase"/>
</dbReference>
<protein>
    <recommendedName>
        <fullName evidence="2">sphingomyelin phosphodiesterase</fullName>
        <ecNumber evidence="2">3.1.4.12</ecNumber>
    </recommendedName>
</protein>
<evidence type="ECO:0000313" key="7">
    <source>
        <dbReference type="Proteomes" id="UP000794436"/>
    </source>
</evidence>
<evidence type="ECO:0000256" key="4">
    <source>
        <dbReference type="ARBA" id="ARBA00022801"/>
    </source>
</evidence>
<comment type="caution">
    <text evidence="6">The sequence shown here is derived from an EMBL/GenBank/DDBJ whole genome shotgun (WGS) entry which is preliminary data.</text>
</comment>
<dbReference type="PANTHER" id="PTHR16320">
    <property type="entry name" value="SPHINGOMYELINASE FAMILY MEMBER"/>
    <property type="match status" value="1"/>
</dbReference>
<keyword evidence="7" id="KW-1185">Reference proteome</keyword>
<keyword evidence="3" id="KW-0732">Signal</keyword>
<dbReference type="OrthoDB" id="40902at2759"/>
<comment type="similarity">
    <text evidence="1">Belongs to the neutral sphingomyelinase family.</text>
</comment>
<proteinExistence type="inferred from homology"/>